<dbReference type="CDD" id="cd01335">
    <property type="entry name" value="Radical_SAM"/>
    <property type="match status" value="1"/>
</dbReference>
<dbReference type="GO" id="GO:0043365">
    <property type="term" value="F:[formate-C-acetyltransferase]-activating enzyme activity"/>
    <property type="evidence" value="ECO:0007669"/>
    <property type="project" value="UniProtKB-UniRule"/>
</dbReference>
<dbReference type="NCBIfam" id="TIGR02493">
    <property type="entry name" value="PFLA"/>
    <property type="match status" value="1"/>
</dbReference>
<comment type="caution">
    <text evidence="12">The sequence shown here is derived from an EMBL/GenBank/DDBJ whole genome shotgun (WGS) entry which is preliminary data.</text>
</comment>
<reference evidence="12" key="1">
    <citation type="submission" date="2020-10" db="EMBL/GenBank/DDBJ databases">
        <authorList>
            <person name="Gilroy R."/>
        </authorList>
    </citation>
    <scope>NUCLEOTIDE SEQUENCE</scope>
    <source>
        <strain evidence="12">CHK199-13235</strain>
    </source>
</reference>
<comment type="cofactor">
    <cofactor evidence="10">
        <name>[4Fe-4S] cluster</name>
        <dbReference type="ChEBI" id="CHEBI:49883"/>
    </cofactor>
    <text evidence="10">Binds 1 [4Fe-4S] cluster. The cluster is coordinated with 3 cysteines and an exchangeable S-adenosyl-L-methionine.</text>
</comment>
<dbReference type="Proteomes" id="UP000824002">
    <property type="component" value="Unassembled WGS sequence"/>
</dbReference>
<evidence type="ECO:0000256" key="9">
    <source>
        <dbReference type="ARBA" id="ARBA00023014"/>
    </source>
</evidence>
<evidence type="ECO:0000313" key="13">
    <source>
        <dbReference type="Proteomes" id="UP000824002"/>
    </source>
</evidence>
<proteinExistence type="inferred from homology"/>
<evidence type="ECO:0000256" key="6">
    <source>
        <dbReference type="ARBA" id="ARBA00022723"/>
    </source>
</evidence>
<evidence type="ECO:0000256" key="8">
    <source>
        <dbReference type="ARBA" id="ARBA00023004"/>
    </source>
</evidence>
<evidence type="ECO:0000256" key="4">
    <source>
        <dbReference type="ARBA" id="ARBA00022485"/>
    </source>
</evidence>
<keyword evidence="10" id="KW-0963">Cytoplasm</keyword>
<dbReference type="SFLD" id="SFLDS00029">
    <property type="entry name" value="Radical_SAM"/>
    <property type="match status" value="1"/>
</dbReference>
<comment type="catalytic activity">
    <reaction evidence="10">
        <text>glycyl-[formate C-acetyltransferase] + reduced [flavodoxin] + S-adenosyl-L-methionine = glycin-2-yl radical-[formate C-acetyltransferase] + semiquinone [flavodoxin] + 5'-deoxyadenosine + L-methionine + H(+)</text>
        <dbReference type="Rhea" id="RHEA:19225"/>
        <dbReference type="Rhea" id="RHEA-COMP:10622"/>
        <dbReference type="Rhea" id="RHEA-COMP:12190"/>
        <dbReference type="Rhea" id="RHEA-COMP:12191"/>
        <dbReference type="Rhea" id="RHEA-COMP:14480"/>
        <dbReference type="ChEBI" id="CHEBI:15378"/>
        <dbReference type="ChEBI" id="CHEBI:17319"/>
        <dbReference type="ChEBI" id="CHEBI:29947"/>
        <dbReference type="ChEBI" id="CHEBI:32722"/>
        <dbReference type="ChEBI" id="CHEBI:57618"/>
        <dbReference type="ChEBI" id="CHEBI:57844"/>
        <dbReference type="ChEBI" id="CHEBI:59789"/>
        <dbReference type="ChEBI" id="CHEBI:140311"/>
        <dbReference type="EC" id="1.97.1.4"/>
    </reaction>
</comment>
<keyword evidence="12" id="KW-0456">Lyase</keyword>
<reference evidence="12" key="2">
    <citation type="journal article" date="2021" name="PeerJ">
        <title>Extensive microbial diversity within the chicken gut microbiome revealed by metagenomics and culture.</title>
        <authorList>
            <person name="Gilroy R."/>
            <person name="Ravi A."/>
            <person name="Getino M."/>
            <person name="Pursley I."/>
            <person name="Horton D.L."/>
            <person name="Alikhan N.F."/>
            <person name="Baker D."/>
            <person name="Gharbi K."/>
            <person name="Hall N."/>
            <person name="Watson M."/>
            <person name="Adriaenssens E.M."/>
            <person name="Foster-Nyarko E."/>
            <person name="Jarju S."/>
            <person name="Secka A."/>
            <person name="Antonio M."/>
            <person name="Oren A."/>
            <person name="Chaudhuri R.R."/>
            <person name="La Ragione R."/>
            <person name="Hildebrand F."/>
            <person name="Pallen M.J."/>
        </authorList>
    </citation>
    <scope>NUCLEOTIDE SEQUENCE</scope>
    <source>
        <strain evidence="12">CHK199-13235</strain>
    </source>
</reference>
<dbReference type="AlphaFoldDB" id="A0A9D1FLH7"/>
<dbReference type="SFLD" id="SFLDG01066">
    <property type="entry name" value="organic_radical-activating_enz"/>
    <property type="match status" value="1"/>
</dbReference>
<feature type="domain" description="Radical SAM core" evidence="11">
    <location>
        <begin position="14"/>
        <end position="236"/>
    </location>
</feature>
<evidence type="ECO:0000256" key="5">
    <source>
        <dbReference type="ARBA" id="ARBA00022691"/>
    </source>
</evidence>
<dbReference type="InterPro" id="IPR012838">
    <property type="entry name" value="PFL1_activating"/>
</dbReference>
<sequence length="236" mass="26513">MTGKIHSIQSLGTVDGPGVRTVVFMQGCPLRCGYCHNPDTWDPNAGETVDTAEVFAKIKRFRPYFGPEGGVTVSGGEALLQPDFVRELFALCKNESIHTALDTSGCLWNEQVESLLDVTDLALLDIKMTTDADYREYVGCSLEKPLFFLSKLEEKGIPAWIRHVVVPGLTDAPENIRRLRDLLKGYSYIQKVEFLPFHKICVPKYEKMGIPFPFDRFPAASKDQAEQAFREYQKGS</sequence>
<keyword evidence="12" id="KW-0670">Pyruvate</keyword>
<dbReference type="EMBL" id="DVJP01000030">
    <property type="protein sequence ID" value="HIS76001.1"/>
    <property type="molecule type" value="Genomic_DNA"/>
</dbReference>
<comment type="similarity">
    <text evidence="2 10">Belongs to the organic radical-activating enzymes family.</text>
</comment>
<dbReference type="GO" id="GO:0005737">
    <property type="term" value="C:cytoplasm"/>
    <property type="evidence" value="ECO:0007669"/>
    <property type="project" value="UniProtKB-SubCell"/>
</dbReference>
<keyword evidence="4 10" id="KW-0004">4Fe-4S</keyword>
<evidence type="ECO:0000256" key="1">
    <source>
        <dbReference type="ARBA" id="ARBA00003141"/>
    </source>
</evidence>
<dbReference type="Pfam" id="PF04055">
    <property type="entry name" value="Radical_SAM"/>
    <property type="match status" value="1"/>
</dbReference>
<comment type="function">
    <text evidence="1 10">Activation of pyruvate formate-lyase under anaerobic conditions by generation of an organic free radical, using S-adenosylmethionine and reduced flavodoxin as cosubstrates to produce 5'-deoxy-adenosine.</text>
</comment>
<dbReference type="GO" id="GO:0046872">
    <property type="term" value="F:metal ion binding"/>
    <property type="evidence" value="ECO:0007669"/>
    <property type="project" value="UniProtKB-UniRule"/>
</dbReference>
<gene>
    <name evidence="12" type="primary">pflA</name>
    <name evidence="12" type="ORF">IAB51_04230</name>
</gene>
<dbReference type="InterPro" id="IPR013785">
    <property type="entry name" value="Aldolase_TIM"/>
</dbReference>
<dbReference type="EC" id="1.97.1.4" evidence="10"/>
<evidence type="ECO:0000256" key="3">
    <source>
        <dbReference type="ARBA" id="ARBA00021356"/>
    </source>
</evidence>
<keyword evidence="5 10" id="KW-0949">S-adenosyl-L-methionine</keyword>
<evidence type="ECO:0000259" key="11">
    <source>
        <dbReference type="PROSITE" id="PS51918"/>
    </source>
</evidence>
<evidence type="ECO:0000256" key="7">
    <source>
        <dbReference type="ARBA" id="ARBA00023002"/>
    </source>
</evidence>
<dbReference type="GO" id="GO:0016829">
    <property type="term" value="F:lyase activity"/>
    <property type="evidence" value="ECO:0007669"/>
    <property type="project" value="UniProtKB-KW"/>
</dbReference>
<dbReference type="PANTHER" id="PTHR30352">
    <property type="entry name" value="PYRUVATE FORMATE-LYASE-ACTIVATING ENZYME"/>
    <property type="match status" value="1"/>
</dbReference>
<protein>
    <recommendedName>
        <fullName evidence="3 10">Pyruvate formate-lyase-activating enzyme</fullName>
        <ecNumber evidence="10">1.97.1.4</ecNumber>
    </recommendedName>
</protein>
<dbReference type="InterPro" id="IPR001989">
    <property type="entry name" value="Radical_activat_CS"/>
</dbReference>
<dbReference type="PANTHER" id="PTHR30352:SF5">
    <property type="entry name" value="PYRUVATE FORMATE-LYASE 1-ACTIVATING ENZYME"/>
    <property type="match status" value="1"/>
</dbReference>
<evidence type="ECO:0000256" key="2">
    <source>
        <dbReference type="ARBA" id="ARBA00009777"/>
    </source>
</evidence>
<dbReference type="InterPro" id="IPR058240">
    <property type="entry name" value="rSAM_sf"/>
</dbReference>
<dbReference type="PROSITE" id="PS01087">
    <property type="entry name" value="RADICAL_ACTIVATING"/>
    <property type="match status" value="1"/>
</dbReference>
<dbReference type="InterPro" id="IPR034457">
    <property type="entry name" value="Organic_radical-activating"/>
</dbReference>
<evidence type="ECO:0000313" key="12">
    <source>
        <dbReference type="EMBL" id="HIS76001.1"/>
    </source>
</evidence>
<keyword evidence="9 10" id="KW-0411">Iron-sulfur</keyword>
<dbReference type="GO" id="GO:0051539">
    <property type="term" value="F:4 iron, 4 sulfur cluster binding"/>
    <property type="evidence" value="ECO:0007669"/>
    <property type="project" value="UniProtKB-UniRule"/>
</dbReference>
<keyword evidence="7 10" id="KW-0560">Oxidoreductase</keyword>
<organism evidence="12 13">
    <name type="scientific">Candidatus Merdivicinus excrementipullorum</name>
    <dbReference type="NCBI Taxonomy" id="2840867"/>
    <lineage>
        <taxon>Bacteria</taxon>
        <taxon>Bacillati</taxon>
        <taxon>Bacillota</taxon>
        <taxon>Clostridia</taxon>
        <taxon>Eubacteriales</taxon>
        <taxon>Oscillospiraceae</taxon>
        <taxon>Oscillospiraceae incertae sedis</taxon>
        <taxon>Candidatus Merdivicinus</taxon>
    </lineage>
</organism>
<accession>A0A9D1FLH7</accession>
<name>A0A9D1FLH7_9FIRM</name>
<keyword evidence="6 10" id="KW-0479">Metal-binding</keyword>
<dbReference type="Gene3D" id="3.20.20.70">
    <property type="entry name" value="Aldolase class I"/>
    <property type="match status" value="1"/>
</dbReference>
<dbReference type="PROSITE" id="PS51918">
    <property type="entry name" value="RADICAL_SAM"/>
    <property type="match status" value="1"/>
</dbReference>
<comment type="subcellular location">
    <subcellularLocation>
        <location evidence="10">Cytoplasm</location>
    </subcellularLocation>
</comment>
<evidence type="ECO:0000256" key="10">
    <source>
        <dbReference type="RuleBase" id="RU362053"/>
    </source>
</evidence>
<keyword evidence="8 10" id="KW-0408">Iron</keyword>
<dbReference type="InterPro" id="IPR007197">
    <property type="entry name" value="rSAM"/>
</dbReference>
<dbReference type="SUPFAM" id="SSF102114">
    <property type="entry name" value="Radical SAM enzymes"/>
    <property type="match status" value="1"/>
</dbReference>